<feature type="region of interest" description="Disordered" evidence="1">
    <location>
        <begin position="52"/>
        <end position="73"/>
    </location>
</feature>
<gene>
    <name evidence="2" type="ORF">HMPREF1983_00309</name>
</gene>
<name>U2S3B1_9BACL</name>
<dbReference type="AlphaFoldDB" id="U2S3B1"/>
<dbReference type="PATRIC" id="fig|1321820.3.peg.303"/>
<dbReference type="Proteomes" id="UP000016637">
    <property type="component" value="Unassembled WGS sequence"/>
</dbReference>
<proteinExistence type="predicted"/>
<dbReference type="EMBL" id="AWVP01000016">
    <property type="protein sequence ID" value="ERK60208.1"/>
    <property type="molecule type" value="Genomic_DNA"/>
</dbReference>
<sequence length="73" mass="8960">MYYKRIYRFKNNENYDIIIQLNITKLRFDIMSMIKKFNNLFVSEEDFEDDVKGRTNNSKRTTKTKNFKGEFSE</sequence>
<protein>
    <submittedName>
        <fullName evidence="2">Uncharacterized protein</fullName>
    </submittedName>
</protein>
<accession>U2S3B1</accession>
<evidence type="ECO:0000313" key="2">
    <source>
        <dbReference type="EMBL" id="ERK60208.1"/>
    </source>
</evidence>
<evidence type="ECO:0000256" key="1">
    <source>
        <dbReference type="SAM" id="MobiDB-lite"/>
    </source>
</evidence>
<reference evidence="2 3" key="1">
    <citation type="submission" date="2013-08" db="EMBL/GenBank/DDBJ databases">
        <authorList>
            <person name="Weinstock G."/>
            <person name="Sodergren E."/>
            <person name="Wylie T."/>
            <person name="Fulton L."/>
            <person name="Fulton R."/>
            <person name="Fronick C."/>
            <person name="O'Laughlin M."/>
            <person name="Godfrey J."/>
            <person name="Miner T."/>
            <person name="Herter B."/>
            <person name="Appelbaum E."/>
            <person name="Cordes M."/>
            <person name="Lek S."/>
            <person name="Wollam A."/>
            <person name="Pepin K.H."/>
            <person name="Palsikar V.B."/>
            <person name="Mitreva M."/>
            <person name="Wilson R.K."/>
        </authorList>
    </citation>
    <scope>NUCLEOTIDE SEQUENCE [LARGE SCALE GENOMIC DNA]</scope>
    <source>
        <strain evidence="2 3">ATCC 700627</strain>
    </source>
</reference>
<keyword evidence="3" id="KW-1185">Reference proteome</keyword>
<comment type="caution">
    <text evidence="2">The sequence shown here is derived from an EMBL/GenBank/DDBJ whole genome shotgun (WGS) entry which is preliminary data.</text>
</comment>
<organism evidence="2 3">
    <name type="scientific">Gemella bergeri ATCC 700627</name>
    <dbReference type="NCBI Taxonomy" id="1321820"/>
    <lineage>
        <taxon>Bacteria</taxon>
        <taxon>Bacillati</taxon>
        <taxon>Bacillota</taxon>
        <taxon>Bacilli</taxon>
        <taxon>Bacillales</taxon>
        <taxon>Gemellaceae</taxon>
        <taxon>Gemella</taxon>
    </lineage>
</organism>
<evidence type="ECO:0000313" key="3">
    <source>
        <dbReference type="Proteomes" id="UP000016637"/>
    </source>
</evidence>
<dbReference type="HOGENOM" id="CLU_2699425_0_0_9"/>